<evidence type="ECO:0000256" key="7">
    <source>
        <dbReference type="SAM" id="Phobius"/>
    </source>
</evidence>
<proteinExistence type="predicted"/>
<keyword evidence="9" id="KW-1185">Reference proteome</keyword>
<dbReference type="InterPro" id="IPR000060">
    <property type="entry name" value="BCCT_transptr"/>
</dbReference>
<evidence type="ECO:0000256" key="5">
    <source>
        <dbReference type="ARBA" id="ARBA00022989"/>
    </source>
</evidence>
<evidence type="ECO:0000256" key="3">
    <source>
        <dbReference type="ARBA" id="ARBA00022475"/>
    </source>
</evidence>
<sequence length="58" mass="6225">MTGVGKGVKWLSNINLTPSFILLAVFILFGSTGFAFSTYIGDLGASRRQWSSAPCPSR</sequence>
<dbReference type="Pfam" id="PF02028">
    <property type="entry name" value="BCCT"/>
    <property type="match status" value="1"/>
</dbReference>
<keyword evidence="6 7" id="KW-0472">Membrane</keyword>
<evidence type="ECO:0000256" key="4">
    <source>
        <dbReference type="ARBA" id="ARBA00022692"/>
    </source>
</evidence>
<feature type="transmembrane region" description="Helical" evidence="7">
    <location>
        <begin position="20"/>
        <end position="40"/>
    </location>
</feature>
<protein>
    <recommendedName>
        <fullName evidence="10">Amino acid permease/ SLC12A domain-containing protein</fullName>
    </recommendedName>
</protein>
<comment type="subcellular location">
    <subcellularLocation>
        <location evidence="1">Cell membrane</location>
        <topology evidence="1">Multi-pass membrane protein</topology>
    </subcellularLocation>
</comment>
<evidence type="ECO:0000256" key="1">
    <source>
        <dbReference type="ARBA" id="ARBA00004651"/>
    </source>
</evidence>
<reference evidence="9" key="1">
    <citation type="journal article" date="2019" name="Int. J. Syst. Evol. Microbiol.">
        <title>The Global Catalogue of Microorganisms (GCM) 10K type strain sequencing project: providing services to taxonomists for standard genome sequencing and annotation.</title>
        <authorList>
            <consortium name="The Broad Institute Genomics Platform"/>
            <consortium name="The Broad Institute Genome Sequencing Center for Infectious Disease"/>
            <person name="Wu L."/>
            <person name="Ma J."/>
        </authorList>
    </citation>
    <scope>NUCLEOTIDE SEQUENCE [LARGE SCALE GENOMIC DNA]</scope>
    <source>
        <strain evidence="9">JCM 17110</strain>
    </source>
</reference>
<evidence type="ECO:0000313" key="8">
    <source>
        <dbReference type="EMBL" id="GAA3539579.1"/>
    </source>
</evidence>
<evidence type="ECO:0000256" key="6">
    <source>
        <dbReference type="ARBA" id="ARBA00023136"/>
    </source>
</evidence>
<gene>
    <name evidence="8" type="ORF">GCM10022394_19150</name>
</gene>
<keyword evidence="4 7" id="KW-0812">Transmembrane</keyword>
<dbReference type="Proteomes" id="UP001500795">
    <property type="component" value="Unassembled WGS sequence"/>
</dbReference>
<evidence type="ECO:0008006" key="10">
    <source>
        <dbReference type="Google" id="ProtNLM"/>
    </source>
</evidence>
<accession>A0ABP6VTQ0</accession>
<keyword evidence="3" id="KW-1003">Cell membrane</keyword>
<name>A0ABP6VTQ0_9GAMM</name>
<evidence type="ECO:0000313" key="9">
    <source>
        <dbReference type="Proteomes" id="UP001500795"/>
    </source>
</evidence>
<organism evidence="8 9">
    <name type="scientific">Zobellella aerophila</name>
    <dbReference type="NCBI Taxonomy" id="870480"/>
    <lineage>
        <taxon>Bacteria</taxon>
        <taxon>Pseudomonadati</taxon>
        <taxon>Pseudomonadota</taxon>
        <taxon>Gammaproteobacteria</taxon>
        <taxon>Aeromonadales</taxon>
        <taxon>Aeromonadaceae</taxon>
        <taxon>Zobellella</taxon>
    </lineage>
</organism>
<comment type="caution">
    <text evidence="8">The sequence shown here is derived from an EMBL/GenBank/DDBJ whole genome shotgun (WGS) entry which is preliminary data.</text>
</comment>
<evidence type="ECO:0000256" key="2">
    <source>
        <dbReference type="ARBA" id="ARBA00022448"/>
    </source>
</evidence>
<dbReference type="EMBL" id="BAABCX010000002">
    <property type="protein sequence ID" value="GAA3539579.1"/>
    <property type="molecule type" value="Genomic_DNA"/>
</dbReference>
<keyword evidence="5 7" id="KW-1133">Transmembrane helix</keyword>
<keyword evidence="2" id="KW-0813">Transport</keyword>